<evidence type="ECO:0000256" key="6">
    <source>
        <dbReference type="ARBA" id="ARBA00022527"/>
    </source>
</evidence>
<feature type="compositionally biased region" description="Low complexity" evidence="17">
    <location>
        <begin position="551"/>
        <end position="563"/>
    </location>
</feature>
<keyword evidence="8" id="KW-0808">Transferase</keyword>
<evidence type="ECO:0000256" key="3">
    <source>
        <dbReference type="ARBA" id="ARBA00008874"/>
    </source>
</evidence>
<evidence type="ECO:0000256" key="10">
    <source>
        <dbReference type="ARBA" id="ARBA00022741"/>
    </source>
</evidence>
<dbReference type="AlphaFoldDB" id="A0A8H3FJF9"/>
<reference evidence="19" key="1">
    <citation type="submission" date="2021-03" db="EMBL/GenBank/DDBJ databases">
        <authorList>
            <person name="Tagirdzhanova G."/>
        </authorList>
    </citation>
    <scope>NUCLEOTIDE SEQUENCE</scope>
</reference>
<feature type="compositionally biased region" description="Polar residues" evidence="17">
    <location>
        <begin position="476"/>
        <end position="491"/>
    </location>
</feature>
<feature type="compositionally biased region" description="Polar residues" evidence="17">
    <location>
        <begin position="420"/>
        <end position="444"/>
    </location>
</feature>
<evidence type="ECO:0000256" key="5">
    <source>
        <dbReference type="ARBA" id="ARBA00022490"/>
    </source>
</evidence>
<dbReference type="InterPro" id="IPR011009">
    <property type="entry name" value="Kinase-like_dom_sf"/>
</dbReference>
<proteinExistence type="inferred from homology"/>
<dbReference type="Gene3D" id="1.10.510.10">
    <property type="entry name" value="Transferase(Phosphotransferase) domain 1"/>
    <property type="match status" value="1"/>
</dbReference>
<evidence type="ECO:0000256" key="11">
    <source>
        <dbReference type="ARBA" id="ARBA00022777"/>
    </source>
</evidence>
<evidence type="ECO:0000256" key="15">
    <source>
        <dbReference type="ARBA" id="ARBA00048679"/>
    </source>
</evidence>
<dbReference type="CDD" id="cd06609">
    <property type="entry name" value="STKc_MST3_like"/>
    <property type="match status" value="1"/>
</dbReference>
<dbReference type="InterPro" id="IPR050629">
    <property type="entry name" value="STE20/SPS1-PAK"/>
</dbReference>
<evidence type="ECO:0000256" key="16">
    <source>
        <dbReference type="PROSITE-ProRule" id="PRU10141"/>
    </source>
</evidence>
<evidence type="ECO:0000256" key="17">
    <source>
        <dbReference type="SAM" id="MobiDB-lite"/>
    </source>
</evidence>
<feature type="region of interest" description="Disordered" evidence="17">
    <location>
        <begin position="473"/>
        <end position="505"/>
    </location>
</feature>
<dbReference type="GO" id="GO:0004674">
    <property type="term" value="F:protein serine/threonine kinase activity"/>
    <property type="evidence" value="ECO:0007669"/>
    <property type="project" value="UniProtKB-KW"/>
</dbReference>
<dbReference type="InterPro" id="IPR000719">
    <property type="entry name" value="Prot_kinase_dom"/>
</dbReference>
<dbReference type="PROSITE" id="PS00107">
    <property type="entry name" value="PROTEIN_KINASE_ATP"/>
    <property type="match status" value="1"/>
</dbReference>
<dbReference type="Pfam" id="PF00069">
    <property type="entry name" value="Pkinase"/>
    <property type="match status" value="1"/>
</dbReference>
<gene>
    <name evidence="19" type="primary">SPS1</name>
    <name evidence="19" type="ORF">HETSPECPRED_005593</name>
</gene>
<evidence type="ECO:0000256" key="4">
    <source>
        <dbReference type="ARBA" id="ARBA00012513"/>
    </source>
</evidence>
<dbReference type="PANTHER" id="PTHR48012">
    <property type="entry name" value="STERILE20-LIKE KINASE, ISOFORM B-RELATED"/>
    <property type="match status" value="1"/>
</dbReference>
<comment type="catalytic activity">
    <reaction evidence="14">
        <text>L-threonyl-[protein] + ATP = O-phospho-L-threonyl-[protein] + ADP + H(+)</text>
        <dbReference type="Rhea" id="RHEA:46608"/>
        <dbReference type="Rhea" id="RHEA-COMP:11060"/>
        <dbReference type="Rhea" id="RHEA-COMP:11605"/>
        <dbReference type="ChEBI" id="CHEBI:15378"/>
        <dbReference type="ChEBI" id="CHEBI:30013"/>
        <dbReference type="ChEBI" id="CHEBI:30616"/>
        <dbReference type="ChEBI" id="CHEBI:61977"/>
        <dbReference type="ChEBI" id="CHEBI:456216"/>
        <dbReference type="EC" id="2.7.11.1"/>
    </reaction>
</comment>
<comment type="similarity">
    <text evidence="3">Belongs to the protein kinase superfamily. STE Ser/Thr protein kinase family. STE20 subfamily.</text>
</comment>
<dbReference type="OrthoDB" id="248923at2759"/>
<feature type="domain" description="Protein kinase" evidence="18">
    <location>
        <begin position="19"/>
        <end position="269"/>
    </location>
</feature>
<keyword evidence="7" id="KW-0597">Phosphoprotein</keyword>
<comment type="subcellular location">
    <subcellularLocation>
        <location evidence="2">Cytoplasm</location>
    </subcellularLocation>
</comment>
<dbReference type="GO" id="GO:0005737">
    <property type="term" value="C:cytoplasm"/>
    <property type="evidence" value="ECO:0007669"/>
    <property type="project" value="UniProtKB-SubCell"/>
</dbReference>
<feature type="region of interest" description="Disordered" evidence="17">
    <location>
        <begin position="368"/>
        <end position="394"/>
    </location>
</feature>
<dbReference type="Gene3D" id="3.30.200.20">
    <property type="entry name" value="Phosphorylase Kinase, domain 1"/>
    <property type="match status" value="1"/>
</dbReference>
<feature type="binding site" evidence="16">
    <location>
        <position position="48"/>
    </location>
    <ligand>
        <name>ATP</name>
        <dbReference type="ChEBI" id="CHEBI:30616"/>
    </ligand>
</feature>
<organism evidence="19 20">
    <name type="scientific">Heterodermia speciosa</name>
    <dbReference type="NCBI Taxonomy" id="116794"/>
    <lineage>
        <taxon>Eukaryota</taxon>
        <taxon>Fungi</taxon>
        <taxon>Dikarya</taxon>
        <taxon>Ascomycota</taxon>
        <taxon>Pezizomycotina</taxon>
        <taxon>Lecanoromycetes</taxon>
        <taxon>OSLEUM clade</taxon>
        <taxon>Lecanoromycetidae</taxon>
        <taxon>Caliciales</taxon>
        <taxon>Physciaceae</taxon>
        <taxon>Heterodermia</taxon>
    </lineage>
</organism>
<keyword evidence="13" id="KW-0460">Magnesium</keyword>
<feature type="region of interest" description="Disordered" evidence="17">
    <location>
        <begin position="292"/>
        <end position="321"/>
    </location>
</feature>
<evidence type="ECO:0000256" key="2">
    <source>
        <dbReference type="ARBA" id="ARBA00004496"/>
    </source>
</evidence>
<evidence type="ECO:0000256" key="12">
    <source>
        <dbReference type="ARBA" id="ARBA00022840"/>
    </source>
</evidence>
<keyword evidence="11" id="KW-0418">Kinase</keyword>
<keyword evidence="10 16" id="KW-0547">Nucleotide-binding</keyword>
<comment type="caution">
    <text evidence="19">The sequence shown here is derived from an EMBL/GenBank/DDBJ whole genome shotgun (WGS) entry which is preliminary data.</text>
</comment>
<evidence type="ECO:0000313" key="19">
    <source>
        <dbReference type="EMBL" id="CAF9924554.1"/>
    </source>
</evidence>
<feature type="region of interest" description="Disordered" evidence="17">
    <location>
        <begin position="411"/>
        <end position="457"/>
    </location>
</feature>
<dbReference type="PANTHER" id="PTHR48012:SF10">
    <property type="entry name" value="FI20177P1"/>
    <property type="match status" value="1"/>
</dbReference>
<dbReference type="GO" id="GO:0005524">
    <property type="term" value="F:ATP binding"/>
    <property type="evidence" value="ECO:0007669"/>
    <property type="project" value="UniProtKB-UniRule"/>
</dbReference>
<comment type="catalytic activity">
    <reaction evidence="15">
        <text>L-seryl-[protein] + ATP = O-phospho-L-seryl-[protein] + ADP + H(+)</text>
        <dbReference type="Rhea" id="RHEA:17989"/>
        <dbReference type="Rhea" id="RHEA-COMP:9863"/>
        <dbReference type="Rhea" id="RHEA-COMP:11604"/>
        <dbReference type="ChEBI" id="CHEBI:15378"/>
        <dbReference type="ChEBI" id="CHEBI:29999"/>
        <dbReference type="ChEBI" id="CHEBI:30616"/>
        <dbReference type="ChEBI" id="CHEBI:83421"/>
        <dbReference type="ChEBI" id="CHEBI:456216"/>
        <dbReference type="EC" id="2.7.11.1"/>
    </reaction>
</comment>
<evidence type="ECO:0000256" key="14">
    <source>
        <dbReference type="ARBA" id="ARBA00047899"/>
    </source>
</evidence>
<evidence type="ECO:0000256" key="7">
    <source>
        <dbReference type="ARBA" id="ARBA00022553"/>
    </source>
</evidence>
<keyword evidence="20" id="KW-1185">Reference proteome</keyword>
<protein>
    <recommendedName>
        <fullName evidence="4">non-specific serine/threonine protein kinase</fullName>
        <ecNumber evidence="4">2.7.11.1</ecNumber>
    </recommendedName>
</protein>
<keyword evidence="6" id="KW-0723">Serine/threonine-protein kinase</keyword>
<evidence type="ECO:0000256" key="8">
    <source>
        <dbReference type="ARBA" id="ARBA00022679"/>
    </source>
</evidence>
<dbReference type="GO" id="GO:0046872">
    <property type="term" value="F:metal ion binding"/>
    <property type="evidence" value="ECO:0007669"/>
    <property type="project" value="UniProtKB-KW"/>
</dbReference>
<evidence type="ECO:0000256" key="1">
    <source>
        <dbReference type="ARBA" id="ARBA00001946"/>
    </source>
</evidence>
<accession>A0A8H3FJF9</accession>
<dbReference type="FunFam" id="3.30.200.20:FF:000488">
    <property type="entry name" value="Related to severin kinase"/>
    <property type="match status" value="1"/>
</dbReference>
<evidence type="ECO:0000313" key="20">
    <source>
        <dbReference type="Proteomes" id="UP000664521"/>
    </source>
</evidence>
<sequence length="718" mass="78795">MASVLRDDRSGGLDPESLYTRQNCIGGGSFGKVYKGVDRRTGQAVAIKVIDVENAEDEVEDIIQEISILSELHSPYVTQYHGSFLKGSDLWIIMEFCSGGSCADLLKPGLIPEEYISIVVKELLLGLEYLHEDKKLHRDIKAANILLGANGQVKLADFGVSGQLSATMTKKNTFVGTPFWMAPEVIKQSGYDHKADIWSLGITALELANGEPPYSDIHPMKVLFLIPKNPPPSLQGEFSKAFKEFVDLCLRRDPRERPSAKELLKHPFVRRAKKTTYLTELIERYERWQAVHGSAGSDDDEDEDSQRASHPDPRDDDLWDFGTVRPAGGKGGGLRVMGHAAANARASNGGTQEEKDGSLKMLTEIGGRLPYHNSGRETIKNGPPDDTQVQNSSLRRRSIEAPNLLPQAVAATVPLPPSPSKGQAVQDSPKIPTTRNTHTLQQPHSLGLQPSDHDRNSQESLVKDLNLLNLGISNPGLMSSQDENDQASQPPIDSKPGQPSKLPPTAMKIQEIPPFQRQVRDQPLRNLPIQPAPPPKQHPQQTSPSYQQQRLPSFSPQDFLPSQQPLPPLPSIQQRENYSPSDSVGHRKSTDSSNSASFPTPSPNGELTALNGVIVPALEAALRRRSYNLNMVALSGNKPNAANGSSANDLAMKRQYAHEKLKKLVMKAAGVFAEIEKWDNEAPVGMGEDVHAFLEGFLEEILVRVEAEDEEPSNVPRA</sequence>
<dbReference type="SUPFAM" id="SSF56112">
    <property type="entry name" value="Protein kinase-like (PK-like)"/>
    <property type="match status" value="1"/>
</dbReference>
<dbReference type="Proteomes" id="UP000664521">
    <property type="component" value="Unassembled WGS sequence"/>
</dbReference>
<name>A0A8H3FJF9_9LECA</name>
<keyword evidence="5" id="KW-0963">Cytoplasm</keyword>
<keyword evidence="12 16" id="KW-0067">ATP-binding</keyword>
<dbReference type="EC" id="2.7.11.1" evidence="4"/>
<keyword evidence="9" id="KW-0479">Metal-binding</keyword>
<feature type="region of interest" description="Disordered" evidence="17">
    <location>
        <begin position="525"/>
        <end position="608"/>
    </location>
</feature>
<evidence type="ECO:0000256" key="13">
    <source>
        <dbReference type="ARBA" id="ARBA00022842"/>
    </source>
</evidence>
<evidence type="ECO:0000259" key="18">
    <source>
        <dbReference type="PROSITE" id="PS50011"/>
    </source>
</evidence>
<evidence type="ECO:0000256" key="9">
    <source>
        <dbReference type="ARBA" id="ARBA00022723"/>
    </source>
</evidence>
<dbReference type="PROSITE" id="PS50011">
    <property type="entry name" value="PROTEIN_KINASE_DOM"/>
    <property type="match status" value="1"/>
</dbReference>
<dbReference type="SMART" id="SM00220">
    <property type="entry name" value="S_TKc"/>
    <property type="match status" value="1"/>
</dbReference>
<feature type="compositionally biased region" description="Polar residues" evidence="17">
    <location>
        <begin position="591"/>
        <end position="605"/>
    </location>
</feature>
<dbReference type="FunFam" id="1.10.510.10:FF:000411">
    <property type="entry name" value="Probable Ste20-like kinase Don3"/>
    <property type="match status" value="1"/>
</dbReference>
<comment type="cofactor">
    <cofactor evidence="1">
        <name>Mg(2+)</name>
        <dbReference type="ChEBI" id="CHEBI:18420"/>
    </cofactor>
</comment>
<dbReference type="InterPro" id="IPR017441">
    <property type="entry name" value="Protein_kinase_ATP_BS"/>
</dbReference>
<dbReference type="EMBL" id="CAJPDS010000036">
    <property type="protein sequence ID" value="CAF9924554.1"/>
    <property type="molecule type" value="Genomic_DNA"/>
</dbReference>